<evidence type="ECO:0000256" key="3">
    <source>
        <dbReference type="ARBA" id="ARBA00022989"/>
    </source>
</evidence>
<dbReference type="PANTHER" id="PTHR43077:SF5">
    <property type="entry name" value="PHAGE INFECTION PROTEIN"/>
    <property type="match status" value="1"/>
</dbReference>
<keyword evidence="2 5" id="KW-0812">Transmembrane</keyword>
<evidence type="ECO:0000256" key="2">
    <source>
        <dbReference type="ARBA" id="ARBA00022692"/>
    </source>
</evidence>
<dbReference type="EMBL" id="CP097899">
    <property type="protein sequence ID" value="URN95652.1"/>
    <property type="molecule type" value="Genomic_DNA"/>
</dbReference>
<dbReference type="InterPro" id="IPR051328">
    <property type="entry name" value="T7SS_ABC-Transporter"/>
</dbReference>
<feature type="transmembrane region" description="Helical" evidence="5">
    <location>
        <begin position="275"/>
        <end position="296"/>
    </location>
</feature>
<dbReference type="Proteomes" id="UP001056756">
    <property type="component" value="Chromosome"/>
</dbReference>
<evidence type="ECO:0000313" key="6">
    <source>
        <dbReference type="EMBL" id="URN95652.1"/>
    </source>
</evidence>
<gene>
    <name evidence="6" type="ORF">NAG76_05250</name>
</gene>
<sequence length="392" mass="43113">MKISKYKGYAIVIVAVLVVTIIFGVAMFGSIADAKPKELPVALIVLDEGVLMPDGSVYNVGATLAQQWQANAELPFEWQQATSEEELQLQFDNQEVYGAIILPKELSANLLSLATPTPEQAIMKAIYNEGMNSQATSVIKQVMHNVLGVMNEQLSQQLLTQVSAQTGGAIPATIAAELISPIQLEEQIVHPIGERQAMGNAPGLLTQMLWISNLITAAALFFILRKFNATAIHPLKNRVEQATIGLILPIITSALMVWMASSWYGMELTSSFETWVWLTVVSYSFFYMQSALLNWIGLPAMGLLVLLMFFSMPVMNLAPQFLSDVTVTYLYNWTPLRIATSSIREVLYFGGLQFNTNTAITILTIAILSMVLLITSSVAGERNNNEKQISVK</sequence>
<feature type="transmembrane region" description="Helical" evidence="5">
    <location>
        <begin position="204"/>
        <end position="224"/>
    </location>
</feature>
<evidence type="ECO:0000256" key="4">
    <source>
        <dbReference type="ARBA" id="ARBA00023136"/>
    </source>
</evidence>
<organism evidence="6 7">
    <name type="scientific">Candidatus Pristimantibacillus lignocellulolyticus</name>
    <dbReference type="NCBI Taxonomy" id="2994561"/>
    <lineage>
        <taxon>Bacteria</taxon>
        <taxon>Bacillati</taxon>
        <taxon>Bacillota</taxon>
        <taxon>Bacilli</taxon>
        <taxon>Bacillales</taxon>
        <taxon>Paenibacillaceae</taxon>
        <taxon>Candidatus Pristimantibacillus</taxon>
    </lineage>
</organism>
<name>A0A9J6ZHX4_9BACL</name>
<keyword evidence="4 5" id="KW-0472">Membrane</keyword>
<reference evidence="6" key="1">
    <citation type="submission" date="2022-05" db="EMBL/GenBank/DDBJ databases">
        <title>Novel bacterial taxa in a minimal lignocellulolytic consortium and its capacity to transform plastics disclosed by genome-resolved metagenomics.</title>
        <authorList>
            <person name="Rodriguez C.A.D."/>
            <person name="Diaz-Garcia L."/>
            <person name="Herrera K."/>
            <person name="Tarazona N.A."/>
            <person name="Sproer C."/>
            <person name="Overmann J."/>
            <person name="Jimenez D.J."/>
        </authorList>
    </citation>
    <scope>NUCLEOTIDE SEQUENCE</scope>
    <source>
        <strain evidence="6">MAG5</strain>
    </source>
</reference>
<evidence type="ECO:0000256" key="1">
    <source>
        <dbReference type="ARBA" id="ARBA00004141"/>
    </source>
</evidence>
<feature type="transmembrane region" description="Helical" evidence="5">
    <location>
        <begin position="244"/>
        <end position="263"/>
    </location>
</feature>
<keyword evidence="3 5" id="KW-1133">Transmembrane helix</keyword>
<comment type="subcellular location">
    <subcellularLocation>
        <location evidence="1">Membrane</location>
        <topology evidence="1">Multi-pass membrane protein</topology>
    </subcellularLocation>
</comment>
<proteinExistence type="predicted"/>
<dbReference type="KEGG" id="plig:NAG76_05250"/>
<accession>A0A9J6ZHX4</accession>
<dbReference type="PANTHER" id="PTHR43077">
    <property type="entry name" value="TRANSPORT PERMEASE YVFS-RELATED"/>
    <property type="match status" value="1"/>
</dbReference>
<feature type="transmembrane region" description="Helical" evidence="5">
    <location>
        <begin position="303"/>
        <end position="322"/>
    </location>
</feature>
<dbReference type="AlphaFoldDB" id="A0A9J6ZHX4"/>
<evidence type="ECO:0000313" key="7">
    <source>
        <dbReference type="Proteomes" id="UP001056756"/>
    </source>
</evidence>
<evidence type="ECO:0000256" key="5">
    <source>
        <dbReference type="SAM" id="Phobius"/>
    </source>
</evidence>
<protein>
    <submittedName>
        <fullName evidence="6">DUF3533 domain-containing protein</fullName>
    </submittedName>
</protein>
<dbReference type="GO" id="GO:0016020">
    <property type="term" value="C:membrane"/>
    <property type="evidence" value="ECO:0007669"/>
    <property type="project" value="UniProtKB-SubCell"/>
</dbReference>
<dbReference type="Gene3D" id="3.40.1710.10">
    <property type="entry name" value="abc type-2 transporter like domain"/>
    <property type="match status" value="1"/>
</dbReference>
<feature type="transmembrane region" description="Helical" evidence="5">
    <location>
        <begin position="359"/>
        <end position="379"/>
    </location>
</feature>
<feature type="transmembrane region" description="Helical" evidence="5">
    <location>
        <begin position="9"/>
        <end position="31"/>
    </location>
</feature>